<dbReference type="HOGENOM" id="CLU_1187067_0_0_1"/>
<dbReference type="AlphaFoldDB" id="K3WKB8"/>
<reference evidence="2" key="1">
    <citation type="journal article" date="2010" name="Genome Biol.">
        <title>Genome sequence of the necrotrophic plant pathogen Pythium ultimum reveals original pathogenicity mechanisms and effector repertoire.</title>
        <authorList>
            <person name="Levesque C.A."/>
            <person name="Brouwer H."/>
            <person name="Cano L."/>
            <person name="Hamilton J.P."/>
            <person name="Holt C."/>
            <person name="Huitema E."/>
            <person name="Raffaele S."/>
            <person name="Robideau G.P."/>
            <person name="Thines M."/>
            <person name="Win J."/>
            <person name="Zerillo M.M."/>
            <person name="Beakes G.W."/>
            <person name="Boore J.L."/>
            <person name="Busam D."/>
            <person name="Dumas B."/>
            <person name="Ferriera S."/>
            <person name="Fuerstenberg S.I."/>
            <person name="Gachon C.M."/>
            <person name="Gaulin E."/>
            <person name="Govers F."/>
            <person name="Grenville-Briggs L."/>
            <person name="Horner N."/>
            <person name="Hostetler J."/>
            <person name="Jiang R.H."/>
            <person name="Johnson J."/>
            <person name="Krajaejun T."/>
            <person name="Lin H."/>
            <person name="Meijer H.J."/>
            <person name="Moore B."/>
            <person name="Morris P."/>
            <person name="Phuntmart V."/>
            <person name="Puiu D."/>
            <person name="Shetty J."/>
            <person name="Stajich J.E."/>
            <person name="Tripathy S."/>
            <person name="Wawra S."/>
            <person name="van West P."/>
            <person name="Whitty B.R."/>
            <person name="Coutinho P.M."/>
            <person name="Henrissat B."/>
            <person name="Martin F."/>
            <person name="Thomas P.D."/>
            <person name="Tyler B.M."/>
            <person name="De Vries R.P."/>
            <person name="Kamoun S."/>
            <person name="Yandell M."/>
            <person name="Tisserat N."/>
            <person name="Buell C.R."/>
        </authorList>
    </citation>
    <scope>NUCLEOTIDE SEQUENCE</scope>
    <source>
        <strain evidence="2">DAOM:BR144</strain>
    </source>
</reference>
<sequence>MENETSAGESARACLNGTRGGAAPVFGSLGGVLEPDAGAGGCGLDEIQLASDGTIERQSVELGERVTPNHTLNGTVTDGEYHFYHLCVVRHDHEHQININLTILNSSPEGDANLYASSDEKHPRMGHSAWIAQRPGSDFLKLYTYLDGFPRRYNNEVTDGKTRTIPLHIGVLGVSEEAPACYELTVSILDLPITQDIQAREAFYTQQHERDRRAQRQTTTEVLRPVQRLRGAQT</sequence>
<dbReference type="EMBL" id="GL376633">
    <property type="status" value="NOT_ANNOTATED_CDS"/>
    <property type="molecule type" value="Genomic_DNA"/>
</dbReference>
<accession>K3WKB8</accession>
<reference evidence="2" key="2">
    <citation type="submission" date="2010-04" db="EMBL/GenBank/DDBJ databases">
        <authorList>
            <person name="Buell R."/>
            <person name="Hamilton J."/>
            <person name="Hostetler J."/>
        </authorList>
    </citation>
    <scope>NUCLEOTIDE SEQUENCE [LARGE SCALE GENOMIC DNA]</scope>
    <source>
        <strain evidence="2">DAOM:BR144</strain>
    </source>
</reference>
<dbReference type="VEuPathDB" id="FungiDB:PYU1_G005399"/>
<evidence type="ECO:0000313" key="1">
    <source>
        <dbReference type="EnsemblProtists" id="PYU1_T005410"/>
    </source>
</evidence>
<reference evidence="1" key="3">
    <citation type="submission" date="2015-02" db="UniProtKB">
        <authorList>
            <consortium name="EnsemblProtists"/>
        </authorList>
    </citation>
    <scope>IDENTIFICATION</scope>
    <source>
        <strain evidence="1">DAOM BR144</strain>
    </source>
</reference>
<dbReference type="eggNOG" id="ENOG502SI1X">
    <property type="taxonomic scope" value="Eukaryota"/>
</dbReference>
<dbReference type="InParanoid" id="K3WKB8"/>
<dbReference type="Proteomes" id="UP000019132">
    <property type="component" value="Unassembled WGS sequence"/>
</dbReference>
<dbReference type="OMA" id="WCAGFDE"/>
<organism evidence="1 2">
    <name type="scientific">Globisporangium ultimum (strain ATCC 200006 / CBS 805.95 / DAOM BR144)</name>
    <name type="common">Pythium ultimum</name>
    <dbReference type="NCBI Taxonomy" id="431595"/>
    <lineage>
        <taxon>Eukaryota</taxon>
        <taxon>Sar</taxon>
        <taxon>Stramenopiles</taxon>
        <taxon>Oomycota</taxon>
        <taxon>Peronosporomycetes</taxon>
        <taxon>Pythiales</taxon>
        <taxon>Pythiaceae</taxon>
        <taxon>Globisporangium</taxon>
    </lineage>
</organism>
<dbReference type="EnsemblProtists" id="PYU1_T005410">
    <property type="protein sequence ID" value="PYU1_T005410"/>
    <property type="gene ID" value="PYU1_G005399"/>
</dbReference>
<keyword evidence="2" id="KW-1185">Reference proteome</keyword>
<proteinExistence type="predicted"/>
<evidence type="ECO:0000313" key="2">
    <source>
        <dbReference type="Proteomes" id="UP000019132"/>
    </source>
</evidence>
<name>K3WKB8_GLOUD</name>
<protein>
    <submittedName>
        <fullName evidence="1">Uncharacterized protein</fullName>
    </submittedName>
</protein>